<dbReference type="RefSeq" id="WP_076229583.1">
    <property type="nucleotide sequence ID" value="NZ_JAOQIO010000007.1"/>
</dbReference>
<accession>A0ABT2U8V3</accession>
<dbReference type="SMART" id="SM00347">
    <property type="entry name" value="HTH_MARR"/>
    <property type="match status" value="1"/>
</dbReference>
<dbReference type="PANTHER" id="PTHR33164">
    <property type="entry name" value="TRANSCRIPTIONAL REGULATOR, MARR FAMILY"/>
    <property type="match status" value="1"/>
</dbReference>
<organism evidence="7 8">
    <name type="scientific">Paenibacillus baimaensis</name>
    <dbReference type="NCBI Taxonomy" id="2982185"/>
    <lineage>
        <taxon>Bacteria</taxon>
        <taxon>Bacillati</taxon>
        <taxon>Bacillota</taxon>
        <taxon>Bacilli</taxon>
        <taxon>Bacillales</taxon>
        <taxon>Paenibacillaceae</taxon>
        <taxon>Paenibacillus</taxon>
    </lineage>
</organism>
<dbReference type="PROSITE" id="PS50995">
    <property type="entry name" value="HTH_MARR_2"/>
    <property type="match status" value="1"/>
</dbReference>
<evidence type="ECO:0000256" key="3">
    <source>
        <dbReference type="ARBA" id="ARBA00023015"/>
    </source>
</evidence>
<evidence type="ECO:0000256" key="5">
    <source>
        <dbReference type="ARBA" id="ARBA00023163"/>
    </source>
</evidence>
<keyword evidence="2" id="KW-0963">Cytoplasm</keyword>
<dbReference type="SUPFAM" id="SSF46785">
    <property type="entry name" value="Winged helix' DNA-binding domain"/>
    <property type="match status" value="1"/>
</dbReference>
<protein>
    <submittedName>
        <fullName evidence="7">MarR family transcriptional regulator</fullName>
    </submittedName>
</protein>
<evidence type="ECO:0000256" key="1">
    <source>
        <dbReference type="ARBA" id="ARBA00004496"/>
    </source>
</evidence>
<keyword evidence="4" id="KW-0238">DNA-binding</keyword>
<dbReference type="InterPro" id="IPR039422">
    <property type="entry name" value="MarR/SlyA-like"/>
</dbReference>
<dbReference type="PRINTS" id="PR00598">
    <property type="entry name" value="HTHMARR"/>
</dbReference>
<evidence type="ECO:0000313" key="7">
    <source>
        <dbReference type="EMBL" id="MCU6791063.1"/>
    </source>
</evidence>
<proteinExistence type="predicted"/>
<dbReference type="InterPro" id="IPR036390">
    <property type="entry name" value="WH_DNA-bd_sf"/>
</dbReference>
<keyword evidence="3" id="KW-0805">Transcription regulation</keyword>
<dbReference type="InterPro" id="IPR055166">
    <property type="entry name" value="Transc_reg_Sar_Rot_HTH"/>
</dbReference>
<keyword evidence="8" id="KW-1185">Reference proteome</keyword>
<keyword evidence="5" id="KW-0804">Transcription</keyword>
<feature type="domain" description="HTH marR-type" evidence="6">
    <location>
        <begin position="11"/>
        <end position="145"/>
    </location>
</feature>
<comment type="caution">
    <text evidence="7">The sequence shown here is derived from an EMBL/GenBank/DDBJ whole genome shotgun (WGS) entry which is preliminary data.</text>
</comment>
<reference evidence="7 8" key="1">
    <citation type="submission" date="2022-09" db="EMBL/GenBank/DDBJ databases">
        <authorList>
            <person name="Han X.L."/>
            <person name="Wang Q."/>
            <person name="Lu T."/>
        </authorList>
    </citation>
    <scope>NUCLEOTIDE SEQUENCE [LARGE SCALE GENOMIC DNA]</scope>
    <source>
        <strain evidence="7 8">WQ 127069</strain>
    </source>
</reference>
<name>A0ABT2U8V3_9BACL</name>
<dbReference type="InterPro" id="IPR000835">
    <property type="entry name" value="HTH_MarR-typ"/>
</dbReference>
<dbReference type="Proteomes" id="UP001652445">
    <property type="component" value="Unassembled WGS sequence"/>
</dbReference>
<dbReference type="Pfam" id="PF22381">
    <property type="entry name" value="Staph_reg_Sar_Rot"/>
    <property type="match status" value="1"/>
</dbReference>
<dbReference type="PANTHER" id="PTHR33164:SF5">
    <property type="entry name" value="ORGANIC HYDROPEROXIDE RESISTANCE TRANSCRIPTIONAL REGULATOR"/>
    <property type="match status" value="1"/>
</dbReference>
<evidence type="ECO:0000256" key="4">
    <source>
        <dbReference type="ARBA" id="ARBA00023125"/>
    </source>
</evidence>
<comment type="subcellular location">
    <subcellularLocation>
        <location evidence="1">Cytoplasm</location>
    </subcellularLocation>
</comment>
<evidence type="ECO:0000259" key="6">
    <source>
        <dbReference type="PROSITE" id="PS50995"/>
    </source>
</evidence>
<dbReference type="Gene3D" id="1.10.10.10">
    <property type="entry name" value="Winged helix-like DNA-binding domain superfamily/Winged helix DNA-binding domain"/>
    <property type="match status" value="1"/>
</dbReference>
<sequence>MSENEEMIKLENLLCFTIYASSREITRLYRPVLDKFGLTYPQYLVLVVLWEVGHCTVTELGEKLLLDSGTLTPLLKRMQEADLVLRKRSLEDERKVEVSLTAKGESLKPQLQRAPETIFADICKTEANYVEMLGQLKELLADVREATRVD</sequence>
<dbReference type="InterPro" id="IPR036388">
    <property type="entry name" value="WH-like_DNA-bd_sf"/>
</dbReference>
<gene>
    <name evidence="7" type="ORF">OB236_02865</name>
</gene>
<evidence type="ECO:0000256" key="2">
    <source>
        <dbReference type="ARBA" id="ARBA00022490"/>
    </source>
</evidence>
<evidence type="ECO:0000313" key="8">
    <source>
        <dbReference type="Proteomes" id="UP001652445"/>
    </source>
</evidence>
<dbReference type="EMBL" id="JAOQIO010000007">
    <property type="protein sequence ID" value="MCU6791063.1"/>
    <property type="molecule type" value="Genomic_DNA"/>
</dbReference>